<dbReference type="InterPro" id="IPR029063">
    <property type="entry name" value="SAM-dependent_MTases_sf"/>
</dbReference>
<evidence type="ECO:0000256" key="1">
    <source>
        <dbReference type="SAM" id="MobiDB-lite"/>
    </source>
</evidence>
<dbReference type="GO" id="GO:0032259">
    <property type="term" value="P:methylation"/>
    <property type="evidence" value="ECO:0007669"/>
    <property type="project" value="UniProtKB-KW"/>
</dbReference>
<accession>A0A6G1J9J2</accession>
<evidence type="ECO:0000313" key="3">
    <source>
        <dbReference type="Proteomes" id="UP000799291"/>
    </source>
</evidence>
<dbReference type="GO" id="GO:0008168">
    <property type="term" value="F:methyltransferase activity"/>
    <property type="evidence" value="ECO:0007669"/>
    <property type="project" value="UniProtKB-KW"/>
</dbReference>
<dbReference type="EMBL" id="MU005575">
    <property type="protein sequence ID" value="KAF2687217.1"/>
    <property type="molecule type" value="Genomic_DNA"/>
</dbReference>
<keyword evidence="3" id="KW-1185">Reference proteome</keyword>
<proteinExistence type="predicted"/>
<dbReference type="CDD" id="cd02440">
    <property type="entry name" value="AdoMet_MTases"/>
    <property type="match status" value="1"/>
</dbReference>
<name>A0A6G1J9J2_9PLEO</name>
<dbReference type="Pfam" id="PF13489">
    <property type="entry name" value="Methyltransf_23"/>
    <property type="match status" value="1"/>
</dbReference>
<reference evidence="2" key="1">
    <citation type="journal article" date="2020" name="Stud. Mycol.">
        <title>101 Dothideomycetes genomes: a test case for predicting lifestyles and emergence of pathogens.</title>
        <authorList>
            <person name="Haridas S."/>
            <person name="Albert R."/>
            <person name="Binder M."/>
            <person name="Bloem J."/>
            <person name="Labutti K."/>
            <person name="Salamov A."/>
            <person name="Andreopoulos B."/>
            <person name="Baker S."/>
            <person name="Barry K."/>
            <person name="Bills G."/>
            <person name="Bluhm B."/>
            <person name="Cannon C."/>
            <person name="Castanera R."/>
            <person name="Culley D."/>
            <person name="Daum C."/>
            <person name="Ezra D."/>
            <person name="Gonzalez J."/>
            <person name="Henrissat B."/>
            <person name="Kuo A."/>
            <person name="Liang C."/>
            <person name="Lipzen A."/>
            <person name="Lutzoni F."/>
            <person name="Magnuson J."/>
            <person name="Mondo S."/>
            <person name="Nolan M."/>
            <person name="Ohm R."/>
            <person name="Pangilinan J."/>
            <person name="Park H.-J."/>
            <person name="Ramirez L."/>
            <person name="Alfaro M."/>
            <person name="Sun H."/>
            <person name="Tritt A."/>
            <person name="Yoshinaga Y."/>
            <person name="Zwiers L.-H."/>
            <person name="Turgeon B."/>
            <person name="Goodwin S."/>
            <person name="Spatafora J."/>
            <person name="Crous P."/>
            <person name="Grigoriev I."/>
        </authorList>
    </citation>
    <scope>NUCLEOTIDE SEQUENCE</scope>
    <source>
        <strain evidence="2">CBS 122367</strain>
    </source>
</reference>
<organism evidence="2 3">
    <name type="scientific">Lentithecium fluviatile CBS 122367</name>
    <dbReference type="NCBI Taxonomy" id="1168545"/>
    <lineage>
        <taxon>Eukaryota</taxon>
        <taxon>Fungi</taxon>
        <taxon>Dikarya</taxon>
        <taxon>Ascomycota</taxon>
        <taxon>Pezizomycotina</taxon>
        <taxon>Dothideomycetes</taxon>
        <taxon>Pleosporomycetidae</taxon>
        <taxon>Pleosporales</taxon>
        <taxon>Massarineae</taxon>
        <taxon>Lentitheciaceae</taxon>
        <taxon>Lentithecium</taxon>
    </lineage>
</organism>
<evidence type="ECO:0000313" key="2">
    <source>
        <dbReference type="EMBL" id="KAF2687217.1"/>
    </source>
</evidence>
<dbReference type="AlphaFoldDB" id="A0A6G1J9J2"/>
<dbReference type="PANTHER" id="PTHR43591">
    <property type="entry name" value="METHYLTRANSFERASE"/>
    <property type="match status" value="1"/>
</dbReference>
<dbReference type="PANTHER" id="PTHR43591:SF24">
    <property type="entry name" value="2-METHOXY-6-POLYPRENYL-1,4-BENZOQUINOL METHYLASE, MITOCHONDRIAL"/>
    <property type="match status" value="1"/>
</dbReference>
<sequence length="351" mass="39476">MSTPTRELAAAAAATPLDPGPTAEAASPQGDFHADAVHADANIPIDADPDADSAYGDAEDYLSDTTSIPSTIMRHRWENGRRYNKFREGEYYAPNDEEHADMMDITHHMYLQMLHNKLHLAPVEHPRRILDLGCGTGIWCIDMADAHPGAEVLGIDLSPIQPSFAPPNCKFELDDITAPWTTRPGTYDFINARALYGSISDWPALYAQIYEHLPPGGYFHQLEPSIQFKSDDGSLLPDHALSQWSDVFHQASEKFGKPFRDVYSLGGWIKEAGFEDYHETWYKLPARGWSSDPHMKELGRWNLVHCTQGAEGWALFLLTKIMGWTVEETQIFVAKFRNGLKDKTVHAYLEM</sequence>
<dbReference type="SUPFAM" id="SSF53335">
    <property type="entry name" value="S-adenosyl-L-methionine-dependent methyltransferases"/>
    <property type="match status" value="1"/>
</dbReference>
<protein>
    <submittedName>
        <fullName evidence="2">S-adenosyl-L-methionine-dependent methyltransferase</fullName>
    </submittedName>
</protein>
<gene>
    <name evidence="2" type="ORF">K458DRAFT_296104</name>
</gene>
<dbReference type="Gene3D" id="3.40.50.150">
    <property type="entry name" value="Vaccinia Virus protein VP39"/>
    <property type="match status" value="1"/>
</dbReference>
<feature type="region of interest" description="Disordered" evidence="1">
    <location>
        <begin position="1"/>
        <end position="29"/>
    </location>
</feature>
<keyword evidence="2" id="KW-0489">Methyltransferase</keyword>
<keyword evidence="2" id="KW-0808">Transferase</keyword>
<dbReference type="OrthoDB" id="2013972at2759"/>
<dbReference type="Proteomes" id="UP000799291">
    <property type="component" value="Unassembled WGS sequence"/>
</dbReference>